<proteinExistence type="predicted"/>
<sequence length="44" mass="5358">MWSLYSVNQEFIKVRTSIKKLSSELTKFSEKFSIDTQWERKDEN</sequence>
<name>A0A3S4VZC9_9PAST</name>
<evidence type="ECO:0000313" key="2">
    <source>
        <dbReference type="Proteomes" id="UP000278733"/>
    </source>
</evidence>
<dbReference type="EMBL" id="LR134405">
    <property type="protein sequence ID" value="VEH65011.1"/>
    <property type="molecule type" value="Genomic_DNA"/>
</dbReference>
<dbReference type="AlphaFoldDB" id="A0A3S4VZC9"/>
<dbReference type="Proteomes" id="UP000278733">
    <property type="component" value="Chromosome"/>
</dbReference>
<dbReference type="STRING" id="758.GCA_000730685_01846"/>
<evidence type="ECO:0000313" key="1">
    <source>
        <dbReference type="EMBL" id="VEH65011.1"/>
    </source>
</evidence>
<accession>A0A3S4VZC9</accession>
<gene>
    <name evidence="1" type="ORF">NCTC8284_00145</name>
</gene>
<organism evidence="1 2">
    <name type="scientific">Rodentibacter pneumotropicus</name>
    <dbReference type="NCBI Taxonomy" id="758"/>
    <lineage>
        <taxon>Bacteria</taxon>
        <taxon>Pseudomonadati</taxon>
        <taxon>Pseudomonadota</taxon>
        <taxon>Gammaproteobacteria</taxon>
        <taxon>Pasteurellales</taxon>
        <taxon>Pasteurellaceae</taxon>
        <taxon>Rodentibacter</taxon>
    </lineage>
</organism>
<reference evidence="1 2" key="1">
    <citation type="submission" date="2018-12" db="EMBL/GenBank/DDBJ databases">
        <authorList>
            <consortium name="Pathogen Informatics"/>
        </authorList>
    </citation>
    <scope>NUCLEOTIDE SEQUENCE [LARGE SCALE GENOMIC DNA]</scope>
    <source>
        <strain evidence="1 2">NCTC8284</strain>
    </source>
</reference>
<protein>
    <submittedName>
        <fullName evidence="1">Uncharacterized protein</fullName>
    </submittedName>
</protein>
<dbReference type="KEGG" id="rpne:NCTC8284_00145"/>